<evidence type="ECO:0000256" key="2">
    <source>
        <dbReference type="ARBA" id="ARBA00004421"/>
    </source>
</evidence>
<accession>A0AAJ0BXY0</accession>
<evidence type="ECO:0000256" key="4">
    <source>
        <dbReference type="ARBA" id="ARBA00021397"/>
    </source>
</evidence>
<comment type="similarity">
    <text evidence="3">Belongs to the INP1 family.</text>
</comment>
<feature type="compositionally biased region" description="Polar residues" evidence="6">
    <location>
        <begin position="420"/>
        <end position="434"/>
    </location>
</feature>
<comment type="subcellular location">
    <subcellularLocation>
        <location evidence="2">Peroxisome membrane</location>
        <topology evidence="2">Peripheral membrane protein</topology>
    </subcellularLocation>
</comment>
<dbReference type="GO" id="GO:0045033">
    <property type="term" value="P:peroxisome inheritance"/>
    <property type="evidence" value="ECO:0007669"/>
    <property type="project" value="InterPro"/>
</dbReference>
<feature type="compositionally biased region" description="Polar residues" evidence="6">
    <location>
        <begin position="676"/>
        <end position="705"/>
    </location>
</feature>
<feature type="compositionally biased region" description="Polar residues" evidence="6">
    <location>
        <begin position="356"/>
        <end position="369"/>
    </location>
</feature>
<dbReference type="GeneID" id="85313193"/>
<organism evidence="7 8">
    <name type="scientific">Phialemonium atrogriseum</name>
    <dbReference type="NCBI Taxonomy" id="1093897"/>
    <lineage>
        <taxon>Eukaryota</taxon>
        <taxon>Fungi</taxon>
        <taxon>Dikarya</taxon>
        <taxon>Ascomycota</taxon>
        <taxon>Pezizomycotina</taxon>
        <taxon>Sordariomycetes</taxon>
        <taxon>Sordariomycetidae</taxon>
        <taxon>Cephalothecales</taxon>
        <taxon>Cephalothecaceae</taxon>
        <taxon>Phialemonium</taxon>
    </lineage>
</organism>
<evidence type="ECO:0000256" key="6">
    <source>
        <dbReference type="SAM" id="MobiDB-lite"/>
    </source>
</evidence>
<dbReference type="AlphaFoldDB" id="A0AAJ0BXY0"/>
<feature type="compositionally biased region" description="Low complexity" evidence="6">
    <location>
        <begin position="498"/>
        <end position="538"/>
    </location>
</feature>
<evidence type="ECO:0000313" key="7">
    <source>
        <dbReference type="EMBL" id="KAK1766538.1"/>
    </source>
</evidence>
<evidence type="ECO:0000256" key="5">
    <source>
        <dbReference type="ARBA" id="ARBA00023136"/>
    </source>
</evidence>
<feature type="compositionally biased region" description="Polar residues" evidence="6">
    <location>
        <begin position="296"/>
        <end position="305"/>
    </location>
</feature>
<dbReference type="InterPro" id="IPR024758">
    <property type="entry name" value="Inp1"/>
</dbReference>
<dbReference type="Pfam" id="PF12634">
    <property type="entry name" value="Inp1"/>
    <property type="match status" value="1"/>
</dbReference>
<comment type="caution">
    <text evidence="7">The sequence shown here is derived from an EMBL/GenBank/DDBJ whole genome shotgun (WGS) entry which is preliminary data.</text>
</comment>
<dbReference type="GO" id="GO:0005780">
    <property type="term" value="C:extrinsic component of intraperoxisomal membrane"/>
    <property type="evidence" value="ECO:0007669"/>
    <property type="project" value="InterPro"/>
</dbReference>
<gene>
    <name evidence="7" type="ORF">QBC33DRAFT_559854</name>
</gene>
<dbReference type="Proteomes" id="UP001244011">
    <property type="component" value="Unassembled WGS sequence"/>
</dbReference>
<keyword evidence="8" id="KW-1185">Reference proteome</keyword>
<dbReference type="EMBL" id="MU839011">
    <property type="protein sequence ID" value="KAK1766538.1"/>
    <property type="molecule type" value="Genomic_DNA"/>
</dbReference>
<evidence type="ECO:0000256" key="3">
    <source>
        <dbReference type="ARBA" id="ARBA00010707"/>
    </source>
</evidence>
<dbReference type="RefSeq" id="XP_060282751.1">
    <property type="nucleotide sequence ID" value="XM_060430006.1"/>
</dbReference>
<feature type="region of interest" description="Disordered" evidence="6">
    <location>
        <begin position="260"/>
        <end position="538"/>
    </location>
</feature>
<name>A0AAJ0BXY0_9PEZI</name>
<sequence>MAYSRPPGSAFPTPRRVFTAPTLSTAPQQPSSSSQAGAGYVETLYNHPSAKVVSFEAGPRPIFSPGKAATSSVEVEPGSLSWSSQLERTIASGPFRIYRAPGSVAFLSCGSALQPILPKSQCWCVDEASSKYVLQIRRPQYWRIEVPVADDGDIRLALLLREVLEKVLRFEKTECPFNRSFSVDLPDPPQTPVRMRPWTPVGKSFVSLPPTPVTPVYIAPLSKAPAADDVRVSTDENVTECQDKVVDDTTSSSKLDLEISIEETPETGGELDTPDRAPQEDDVVGLSNTERDASDSENTLSTTQEEAADSIPNPNKRNGFQASRALTTPPRLTLLTTPPSKVMQTEEPEPQVEIPESNSPTESQDSFHSIESWASPITPLPLSPPLSLGGSPTVFPCGQDDLQVEKTTTCQEDTPDLTVSLKTPRQTWGAQTIAATDGSRDEPSSAPPSVQDEEFATCSAETADETAQSPSSVPETDHLSTSTSAALTRRPFTRHRPTTSSSISPSRRALSPLPPAANLFSPRQPFRSKTTTSRSASSRLALVRRLPMAVVHKTVEILLSPPAHLINLMLRVAARIAAGEWRGYVFGTGEGGETIPVRWDWSDEDDDGHGELGGWAADEDLGLGLDMPCAAADRGQRRVRRRATGEHLKMAGSFPESPSDDDDDEDGAEGYVAGQESRNGDVTGTGTGNENVQWKQGEGPNNNDTDWGRSSEVD</sequence>
<feature type="compositionally biased region" description="Polar residues" evidence="6">
    <location>
        <begin position="312"/>
        <end position="325"/>
    </location>
</feature>
<evidence type="ECO:0000313" key="8">
    <source>
        <dbReference type="Proteomes" id="UP001244011"/>
    </source>
</evidence>
<feature type="compositionally biased region" description="Acidic residues" evidence="6">
    <location>
        <begin position="658"/>
        <end position="668"/>
    </location>
</feature>
<comment type="function">
    <text evidence="1">Required for peroxisome inheritance.</text>
</comment>
<feature type="region of interest" description="Disordered" evidence="6">
    <location>
        <begin position="1"/>
        <end position="36"/>
    </location>
</feature>
<reference evidence="7" key="1">
    <citation type="submission" date="2023-06" db="EMBL/GenBank/DDBJ databases">
        <title>Genome-scale phylogeny and comparative genomics of the fungal order Sordariales.</title>
        <authorList>
            <consortium name="Lawrence Berkeley National Laboratory"/>
            <person name="Hensen N."/>
            <person name="Bonometti L."/>
            <person name="Westerberg I."/>
            <person name="Brannstrom I.O."/>
            <person name="Guillou S."/>
            <person name="Cros-Aarteil S."/>
            <person name="Calhoun S."/>
            <person name="Haridas S."/>
            <person name="Kuo A."/>
            <person name="Mondo S."/>
            <person name="Pangilinan J."/>
            <person name="Riley R."/>
            <person name="Labutti K."/>
            <person name="Andreopoulos B."/>
            <person name="Lipzen A."/>
            <person name="Chen C."/>
            <person name="Yanf M."/>
            <person name="Daum C."/>
            <person name="Ng V."/>
            <person name="Clum A."/>
            <person name="Steindorff A."/>
            <person name="Ohm R."/>
            <person name="Martin F."/>
            <person name="Silar P."/>
            <person name="Natvig D."/>
            <person name="Lalanne C."/>
            <person name="Gautier V."/>
            <person name="Ament-Velasquez S.L."/>
            <person name="Kruys A."/>
            <person name="Hutchinson M.I."/>
            <person name="Powell A.J."/>
            <person name="Barry K."/>
            <person name="Miller A.N."/>
            <person name="Grigoriev I.V."/>
            <person name="Debuchy R."/>
            <person name="Gladieux P."/>
            <person name="Thoren M.H."/>
            <person name="Johannesson H."/>
        </authorList>
    </citation>
    <scope>NUCLEOTIDE SEQUENCE</scope>
    <source>
        <strain evidence="7">8032-3</strain>
    </source>
</reference>
<feature type="region of interest" description="Disordered" evidence="6">
    <location>
        <begin position="633"/>
        <end position="714"/>
    </location>
</feature>
<feature type="compositionally biased region" description="Low complexity" evidence="6">
    <location>
        <begin position="326"/>
        <end position="339"/>
    </location>
</feature>
<protein>
    <recommendedName>
        <fullName evidence="4">Inheritance of peroxisomes protein 1</fullName>
    </recommendedName>
</protein>
<keyword evidence="5" id="KW-0472">Membrane</keyword>
<feature type="compositionally biased region" description="Low complexity" evidence="6">
    <location>
        <begin position="26"/>
        <end position="36"/>
    </location>
</feature>
<feature type="compositionally biased region" description="Polar residues" evidence="6">
    <location>
        <begin position="465"/>
        <end position="486"/>
    </location>
</feature>
<evidence type="ECO:0000256" key="1">
    <source>
        <dbReference type="ARBA" id="ARBA00003594"/>
    </source>
</evidence>
<proteinExistence type="inferred from homology"/>